<dbReference type="Pfam" id="PF01040">
    <property type="entry name" value="UbiA"/>
    <property type="match status" value="1"/>
</dbReference>
<protein>
    <recommendedName>
        <fullName evidence="12">Digeranylgeranylglyceryl phosphate synthase</fullName>
        <shortName evidence="12">DGGGP synthase</shortName>
        <shortName evidence="12">DGGGPS</shortName>
        <ecNumber evidence="12">2.5.1.42</ecNumber>
    </recommendedName>
    <alternativeName>
        <fullName evidence="12">(S)-2,3-di-O-geranylgeranylglyceryl phosphate synthase</fullName>
    </alternativeName>
    <alternativeName>
        <fullName evidence="12">Geranylgeranylglycerol-phosphate geranylgeranyltransferase</fullName>
    </alternativeName>
</protein>
<feature type="transmembrane region" description="Helical" evidence="12">
    <location>
        <begin position="195"/>
        <end position="224"/>
    </location>
</feature>
<reference evidence="13" key="1">
    <citation type="journal article" date="2020" name="mSystems">
        <title>Genome- and Community-Level Interaction Insights into Carbon Utilization and Element Cycling Functions of Hydrothermarchaeota in Hydrothermal Sediment.</title>
        <authorList>
            <person name="Zhou Z."/>
            <person name="Liu Y."/>
            <person name="Xu W."/>
            <person name="Pan J."/>
            <person name="Luo Z.H."/>
            <person name="Li M."/>
        </authorList>
    </citation>
    <scope>NUCLEOTIDE SEQUENCE [LARGE SCALE GENOMIC DNA]</scope>
    <source>
        <strain evidence="13">SpSt-618</strain>
    </source>
</reference>
<dbReference type="EMBL" id="DTAI01000026">
    <property type="protein sequence ID" value="HGN36081.1"/>
    <property type="molecule type" value="Genomic_DNA"/>
</dbReference>
<dbReference type="CDD" id="cd13961">
    <property type="entry name" value="PT_UbiA_DGGGPS"/>
    <property type="match status" value="1"/>
</dbReference>
<evidence type="ECO:0000256" key="5">
    <source>
        <dbReference type="ARBA" id="ARBA00022692"/>
    </source>
</evidence>
<dbReference type="UniPathway" id="UPA00940"/>
<keyword evidence="2 12" id="KW-1003">Cell membrane</keyword>
<evidence type="ECO:0000256" key="10">
    <source>
        <dbReference type="ARBA" id="ARBA00023209"/>
    </source>
</evidence>
<keyword evidence="9 12" id="KW-0472">Membrane</keyword>
<feature type="transmembrane region" description="Helical" evidence="12">
    <location>
        <begin position="41"/>
        <end position="61"/>
    </location>
</feature>
<dbReference type="GO" id="GO:0047295">
    <property type="term" value="F:geranylgeranylglycerol-phosphate geranylgeranyltransferase activity"/>
    <property type="evidence" value="ECO:0007669"/>
    <property type="project" value="UniProtKB-UniRule"/>
</dbReference>
<comment type="cofactor">
    <cofactor evidence="12">
        <name>Mg(2+)</name>
        <dbReference type="ChEBI" id="CHEBI:18420"/>
    </cofactor>
</comment>
<dbReference type="Gene3D" id="1.10.357.140">
    <property type="entry name" value="UbiA prenyltransferase"/>
    <property type="match status" value="1"/>
</dbReference>
<dbReference type="GO" id="GO:0046474">
    <property type="term" value="P:glycerophospholipid biosynthetic process"/>
    <property type="evidence" value="ECO:0007669"/>
    <property type="project" value="UniProtKB-UniRule"/>
</dbReference>
<keyword evidence="10 12" id="KW-0594">Phospholipid biosynthesis</keyword>
<evidence type="ECO:0000256" key="4">
    <source>
        <dbReference type="ARBA" id="ARBA00022679"/>
    </source>
</evidence>
<keyword evidence="8 12" id="KW-0443">Lipid metabolism</keyword>
<comment type="pathway">
    <text evidence="12">Membrane lipid metabolism; glycerophospholipid metabolism.</text>
</comment>
<dbReference type="InterPro" id="IPR023547">
    <property type="entry name" value="DGGGP_synth"/>
</dbReference>
<proteinExistence type="inferred from homology"/>
<comment type="catalytic activity">
    <reaction evidence="12">
        <text>sn-3-O-(geranylgeranyl)glycerol 1-phosphate + (2E,6E,10E)-geranylgeranyl diphosphate = 2,3-bis-O-(geranylgeranyl)-sn-glycerol 1-phosphate + diphosphate</text>
        <dbReference type="Rhea" id="RHEA:18109"/>
        <dbReference type="ChEBI" id="CHEBI:33019"/>
        <dbReference type="ChEBI" id="CHEBI:57677"/>
        <dbReference type="ChEBI" id="CHEBI:58756"/>
        <dbReference type="ChEBI" id="CHEBI:58837"/>
        <dbReference type="EC" id="2.5.1.42"/>
    </reaction>
</comment>
<feature type="transmembrane region" description="Helical" evidence="12">
    <location>
        <begin position="82"/>
        <end position="103"/>
    </location>
</feature>
<comment type="subcellular location">
    <subcellularLocation>
        <location evidence="1 12">Cell membrane</location>
        <topology evidence="1 12">Multi-pass membrane protein</topology>
    </subcellularLocation>
</comment>
<dbReference type="InterPro" id="IPR044878">
    <property type="entry name" value="UbiA_sf"/>
</dbReference>
<dbReference type="InterPro" id="IPR050475">
    <property type="entry name" value="Prenyltransferase_related"/>
</dbReference>
<evidence type="ECO:0000256" key="8">
    <source>
        <dbReference type="ARBA" id="ARBA00023098"/>
    </source>
</evidence>
<keyword evidence="3 12" id="KW-0444">Lipid biosynthesis</keyword>
<comment type="caution">
    <text evidence="13">The sequence shown here is derived from an EMBL/GenBank/DDBJ whole genome shotgun (WGS) entry which is preliminary data.</text>
</comment>
<keyword evidence="11 12" id="KW-1208">Phospholipid metabolism</keyword>
<dbReference type="GO" id="GO:0005886">
    <property type="term" value="C:plasma membrane"/>
    <property type="evidence" value="ECO:0007669"/>
    <property type="project" value="UniProtKB-SubCell"/>
</dbReference>
<evidence type="ECO:0000256" key="9">
    <source>
        <dbReference type="ARBA" id="ARBA00023136"/>
    </source>
</evidence>
<evidence type="ECO:0000256" key="11">
    <source>
        <dbReference type="ARBA" id="ARBA00023264"/>
    </source>
</evidence>
<name>A0A7J3I665_9CREN</name>
<comment type="function">
    <text evidence="12">Prenyltransferase that catalyzes the transfer of the geranylgeranyl moiety of geranylgeranyl diphosphate (GGPP) to the C2 hydroxyl of (S)-3-O-geranylgeranylglyceryl phosphate (GGGP). This reaction is the second ether-bond-formation step in the biosynthesis of archaeal membrane lipids.</text>
</comment>
<dbReference type="EC" id="2.5.1.42" evidence="12"/>
<accession>A0A7J3I665</accession>
<dbReference type="Gene3D" id="1.20.120.1780">
    <property type="entry name" value="UbiA prenyltransferase"/>
    <property type="match status" value="1"/>
</dbReference>
<keyword evidence="6 12" id="KW-0460">Magnesium</keyword>
<dbReference type="InterPro" id="IPR000537">
    <property type="entry name" value="UbiA_prenyltransferase"/>
</dbReference>
<feature type="transmembrane region" description="Helical" evidence="12">
    <location>
        <begin position="109"/>
        <end position="125"/>
    </location>
</feature>
<evidence type="ECO:0000256" key="2">
    <source>
        <dbReference type="ARBA" id="ARBA00022475"/>
    </source>
</evidence>
<evidence type="ECO:0000313" key="13">
    <source>
        <dbReference type="EMBL" id="HGN36081.1"/>
    </source>
</evidence>
<keyword evidence="7 12" id="KW-1133">Transmembrane helix</keyword>
<dbReference type="PANTHER" id="PTHR42723">
    <property type="entry name" value="CHLOROPHYLL SYNTHASE"/>
    <property type="match status" value="1"/>
</dbReference>
<dbReference type="HAMAP" id="MF_01286">
    <property type="entry name" value="DGGGP_synth"/>
    <property type="match status" value="1"/>
</dbReference>
<evidence type="ECO:0000256" key="7">
    <source>
        <dbReference type="ARBA" id="ARBA00022989"/>
    </source>
</evidence>
<evidence type="ECO:0000256" key="1">
    <source>
        <dbReference type="ARBA" id="ARBA00004651"/>
    </source>
</evidence>
<feature type="transmembrane region" description="Helical" evidence="12">
    <location>
        <begin position="230"/>
        <end position="249"/>
    </location>
</feature>
<keyword evidence="4 12" id="KW-0808">Transferase</keyword>
<dbReference type="GO" id="GO:0000287">
    <property type="term" value="F:magnesium ion binding"/>
    <property type="evidence" value="ECO:0007669"/>
    <property type="project" value="UniProtKB-UniRule"/>
</dbReference>
<dbReference type="PANTHER" id="PTHR42723:SF1">
    <property type="entry name" value="CHLOROPHYLL SYNTHASE, CHLOROPLASTIC"/>
    <property type="match status" value="1"/>
</dbReference>
<keyword evidence="5 12" id="KW-0812">Transmembrane</keyword>
<dbReference type="AlphaFoldDB" id="A0A7J3I665"/>
<comment type="similarity">
    <text evidence="12">Belongs to the UbiA prenyltransferase family. DGGGP synthase subfamily.</text>
</comment>
<organism evidence="13">
    <name type="scientific">Ignisphaera aggregans</name>
    <dbReference type="NCBI Taxonomy" id="334771"/>
    <lineage>
        <taxon>Archaea</taxon>
        <taxon>Thermoproteota</taxon>
        <taxon>Thermoprotei</taxon>
        <taxon>Desulfurococcales</taxon>
        <taxon>Desulfurococcaceae</taxon>
        <taxon>Ignisphaera</taxon>
    </lineage>
</organism>
<feature type="transmembrane region" description="Helical" evidence="12">
    <location>
        <begin position="156"/>
        <end position="174"/>
    </location>
</feature>
<evidence type="ECO:0000256" key="12">
    <source>
        <dbReference type="HAMAP-Rule" id="MF_01286"/>
    </source>
</evidence>
<evidence type="ECO:0000256" key="6">
    <source>
        <dbReference type="ARBA" id="ARBA00022842"/>
    </source>
</evidence>
<sequence>MVVMVLANSIKAWLSIARIGNDIALGIGTIIGYILGGGSRISDMIIVFIVGVCLGAGGNIVNDYFDRYVDAVNKPWRPIPSGVISAVTAYRVSILLLTVGILIAFYLSYTNGFIALSAAILVYLYSYKLKSVLLLGNIVVAFLVGLSIIFGGAASMLNMDVIIASLFAFLLNVGREFLKGIEDIKGDKIMNIRTLATVYGVFKAYVLAVIVFIILVVLSFIPYLFFSYSIIYLILAVGVDLTILFSLYITRDLLPDSAFKATRLLKISVFLGLFAFLLNRLVIY</sequence>
<gene>
    <name evidence="13" type="ORF">ENT87_00805</name>
</gene>
<evidence type="ECO:0000256" key="3">
    <source>
        <dbReference type="ARBA" id="ARBA00022516"/>
    </source>
</evidence>
<feature type="transmembrane region" description="Helical" evidence="12">
    <location>
        <begin position="261"/>
        <end position="283"/>
    </location>
</feature>
<feature type="transmembrane region" description="Helical" evidence="12">
    <location>
        <begin position="12"/>
        <end position="35"/>
    </location>
</feature>
<feature type="transmembrane region" description="Helical" evidence="12">
    <location>
        <begin position="132"/>
        <end position="150"/>
    </location>
</feature>